<dbReference type="EMBL" id="JAVIDL010000005">
    <property type="protein sequence ID" value="MDQ8934845.1"/>
    <property type="molecule type" value="Genomic_DNA"/>
</dbReference>
<dbReference type="Proteomes" id="UP001243844">
    <property type="component" value="Unassembled WGS sequence"/>
</dbReference>
<proteinExistence type="predicted"/>
<evidence type="ECO:0000313" key="1">
    <source>
        <dbReference type="EMBL" id="MDQ8934845.1"/>
    </source>
</evidence>
<gene>
    <name evidence="1" type="ORF">RFH47_03750</name>
</gene>
<reference evidence="1" key="1">
    <citation type="submission" date="2023-08" db="EMBL/GenBank/DDBJ databases">
        <title>Emergence of clinically-relevant ST2 carbapenem-resistant Acinetobacter baumannii strains in hospital sewages in Zhejiang, East of China.</title>
        <authorList>
            <person name="Kaichao C."/>
            <person name="Zhang R."/>
        </authorList>
    </citation>
    <scope>NUCLEOTIDE SEQUENCE</scope>
    <source>
        <strain evidence="1">M-RB-37</strain>
    </source>
</reference>
<sequence length="156" mass="18032">MSKFNQLYAFFCAEDSSTKNELVINLDNTLSSIGEVTQYIGSIVYKDYPDDNPIMGRCNQYYFGGTSPDGFRDCLMSYLELINTNISLRFNIRSLGADVTDKECYIFLYTLATCMFDFDFDSRLKVYVSKDILEIYLKESDRLLVLDTDPSDYVQF</sequence>
<evidence type="ECO:0000313" key="2">
    <source>
        <dbReference type="Proteomes" id="UP001243844"/>
    </source>
</evidence>
<comment type="caution">
    <text evidence="1">The sequence shown here is derived from an EMBL/GenBank/DDBJ whole genome shotgun (WGS) entry which is preliminary data.</text>
</comment>
<accession>A0AAW8J6M2</accession>
<protein>
    <submittedName>
        <fullName evidence="1">Uncharacterized protein</fullName>
    </submittedName>
</protein>
<organism evidence="1 2">
    <name type="scientific">Acinetobacter rudis</name>
    <dbReference type="NCBI Taxonomy" id="632955"/>
    <lineage>
        <taxon>Bacteria</taxon>
        <taxon>Pseudomonadati</taxon>
        <taxon>Pseudomonadota</taxon>
        <taxon>Gammaproteobacteria</taxon>
        <taxon>Moraxellales</taxon>
        <taxon>Moraxellaceae</taxon>
        <taxon>Acinetobacter</taxon>
    </lineage>
</organism>
<name>A0AAW8J6M2_9GAMM</name>
<dbReference type="AlphaFoldDB" id="A0AAW8J6M2"/>
<dbReference type="RefSeq" id="WP_308981010.1">
    <property type="nucleotide sequence ID" value="NZ_JAVIDL010000005.1"/>
</dbReference>